<dbReference type="Proteomes" id="UP000274131">
    <property type="component" value="Unassembled WGS sequence"/>
</dbReference>
<evidence type="ECO:0000313" key="5">
    <source>
        <dbReference type="WBParaSite" id="EVEC_0000836201-mRNA-1"/>
    </source>
</evidence>
<evidence type="ECO:0000313" key="3">
    <source>
        <dbReference type="EMBL" id="VDD93095.1"/>
    </source>
</evidence>
<gene>
    <name evidence="3" type="ORF">EVEC_LOCUS7846</name>
</gene>
<dbReference type="InterPro" id="IPR017943">
    <property type="entry name" value="Bactericidal_perm-incr_a/b_dom"/>
</dbReference>
<proteinExistence type="predicted"/>
<sequence>RTGGPRARGTALALPAVAQPDPCAGCPSNDGLSAIKDLILGAVDLRKLADLLLTIQILNTYATNFDYTVDLNGEFSPGGMGGTPFGPYPMSFPVTSPKMMDILISDFTINSLLYHMHKRGFLTFFINSDTPKIGPLMKTTCGGDESDEDLSSVETDTEEEKQRKRLKRLKRLLKRHRRQSEKGDELGLNDLGICLGDIMPEVREKWPNKTVSLFIHTARAPSIILSGQGGGMITIDIVVLIDILIDGTEDRAGTLMVTLVIDIGVRFIGRKISALMSLRVAKLEDKEGTLGLPQDALDNISNMAKEMMIKVTNSINEQFAQATTISIPMSNLPIQLEDPYIQIVDHGILISSDFQLSPSLLGGMFRRR</sequence>
<evidence type="ECO:0000256" key="1">
    <source>
        <dbReference type="SAM" id="MobiDB-lite"/>
    </source>
</evidence>
<dbReference type="PANTHER" id="PTHR10504">
    <property type="entry name" value="BACTERICIDAL PERMEABILITY-INCREASING BPI PROTEIN-RELATED"/>
    <property type="match status" value="1"/>
</dbReference>
<organism evidence="5">
    <name type="scientific">Enterobius vermicularis</name>
    <name type="common">Human pinworm</name>
    <dbReference type="NCBI Taxonomy" id="51028"/>
    <lineage>
        <taxon>Eukaryota</taxon>
        <taxon>Metazoa</taxon>
        <taxon>Ecdysozoa</taxon>
        <taxon>Nematoda</taxon>
        <taxon>Chromadorea</taxon>
        <taxon>Rhabditida</taxon>
        <taxon>Spirurina</taxon>
        <taxon>Oxyuridomorpha</taxon>
        <taxon>Oxyuroidea</taxon>
        <taxon>Oxyuridae</taxon>
        <taxon>Enterobius</taxon>
    </lineage>
</organism>
<dbReference type="WBParaSite" id="EVEC_0000836201-mRNA-1">
    <property type="protein sequence ID" value="EVEC_0000836201-mRNA-1"/>
    <property type="gene ID" value="EVEC_0000836201"/>
</dbReference>
<dbReference type="GO" id="GO:0005615">
    <property type="term" value="C:extracellular space"/>
    <property type="evidence" value="ECO:0007669"/>
    <property type="project" value="TreeGrafter"/>
</dbReference>
<evidence type="ECO:0000259" key="2">
    <source>
        <dbReference type="SMART" id="SM00329"/>
    </source>
</evidence>
<dbReference type="EMBL" id="UXUI01009121">
    <property type="protein sequence ID" value="VDD93095.1"/>
    <property type="molecule type" value="Genomic_DNA"/>
</dbReference>
<reference evidence="3 4" key="2">
    <citation type="submission" date="2018-10" db="EMBL/GenBank/DDBJ databases">
        <authorList>
            <consortium name="Pathogen Informatics"/>
        </authorList>
    </citation>
    <scope>NUCLEOTIDE SEQUENCE [LARGE SCALE GENOMIC DNA]</scope>
</reference>
<reference evidence="5" key="1">
    <citation type="submission" date="2017-02" db="UniProtKB">
        <authorList>
            <consortium name="WormBaseParasite"/>
        </authorList>
    </citation>
    <scope>IDENTIFICATION</scope>
</reference>
<dbReference type="OrthoDB" id="5874601at2759"/>
<dbReference type="GO" id="GO:0008289">
    <property type="term" value="F:lipid binding"/>
    <property type="evidence" value="ECO:0007669"/>
    <property type="project" value="InterPro"/>
</dbReference>
<protein>
    <submittedName>
        <fullName evidence="5">BPI2 domain-containing protein</fullName>
    </submittedName>
</protein>
<dbReference type="AlphaFoldDB" id="A0A0N4VCR0"/>
<dbReference type="Gene3D" id="3.15.20.10">
    <property type="entry name" value="Bactericidal permeability-increasing protein, domain 2"/>
    <property type="match status" value="1"/>
</dbReference>
<feature type="domain" description="Lipid-binding serum glycoprotein C-terminal" evidence="2">
    <location>
        <begin position="94"/>
        <end position="352"/>
    </location>
</feature>
<dbReference type="PANTHER" id="PTHR10504:SF144">
    <property type="entry name" value="BPI1 DOMAIN-CONTAINING PROTEIN"/>
    <property type="match status" value="1"/>
</dbReference>
<dbReference type="Pfam" id="PF02886">
    <property type="entry name" value="LBP_BPI_CETP_C"/>
    <property type="match status" value="2"/>
</dbReference>
<dbReference type="InterPro" id="IPR032942">
    <property type="entry name" value="BPI/LBP/Plunc"/>
</dbReference>
<dbReference type="InterPro" id="IPR001124">
    <property type="entry name" value="Lipid-bd_serum_glycop_C"/>
</dbReference>
<dbReference type="SMART" id="SM00329">
    <property type="entry name" value="BPI2"/>
    <property type="match status" value="1"/>
</dbReference>
<feature type="compositionally biased region" description="Acidic residues" evidence="1">
    <location>
        <begin position="144"/>
        <end position="159"/>
    </location>
</feature>
<dbReference type="STRING" id="51028.A0A0N4VCR0"/>
<feature type="region of interest" description="Disordered" evidence="1">
    <location>
        <begin position="140"/>
        <end position="160"/>
    </location>
</feature>
<accession>A0A0N4VCR0</accession>
<dbReference type="SUPFAM" id="SSF55394">
    <property type="entry name" value="Bactericidal permeability-increasing protein, BPI"/>
    <property type="match status" value="1"/>
</dbReference>
<evidence type="ECO:0000313" key="4">
    <source>
        <dbReference type="Proteomes" id="UP000274131"/>
    </source>
</evidence>
<name>A0A0N4VCR0_ENTVE</name>
<keyword evidence="4" id="KW-1185">Reference proteome</keyword>